<protein>
    <recommendedName>
        <fullName evidence="5">Type VII secretion protein EssB</fullName>
    </recommendedName>
</protein>
<organism evidence="3 4">
    <name type="scientific">Sporosarcina siberiensis</name>
    <dbReference type="NCBI Taxonomy" id="1365606"/>
    <lineage>
        <taxon>Bacteria</taxon>
        <taxon>Bacillati</taxon>
        <taxon>Bacillota</taxon>
        <taxon>Bacilli</taxon>
        <taxon>Bacillales</taxon>
        <taxon>Caryophanaceae</taxon>
        <taxon>Sporosarcina</taxon>
    </lineage>
</organism>
<keyword evidence="2" id="KW-0472">Membrane</keyword>
<keyword evidence="1" id="KW-0175">Coiled coil</keyword>
<evidence type="ECO:0000313" key="3">
    <source>
        <dbReference type="EMBL" id="MFD1926492.1"/>
    </source>
</evidence>
<name>A0ABW4SAK7_9BACL</name>
<feature type="transmembrane region" description="Helical" evidence="2">
    <location>
        <begin position="136"/>
        <end position="158"/>
    </location>
</feature>
<keyword evidence="2" id="KW-1133">Transmembrane helix</keyword>
<reference evidence="4" key="1">
    <citation type="journal article" date="2019" name="Int. J. Syst. Evol. Microbiol.">
        <title>The Global Catalogue of Microorganisms (GCM) 10K type strain sequencing project: providing services to taxonomists for standard genome sequencing and annotation.</title>
        <authorList>
            <consortium name="The Broad Institute Genomics Platform"/>
            <consortium name="The Broad Institute Genome Sequencing Center for Infectious Disease"/>
            <person name="Wu L."/>
            <person name="Ma J."/>
        </authorList>
    </citation>
    <scope>NUCLEOTIDE SEQUENCE [LARGE SCALE GENOMIC DNA]</scope>
    <source>
        <strain evidence="4">CGMCC 4.7177</strain>
    </source>
</reference>
<evidence type="ECO:0000313" key="4">
    <source>
        <dbReference type="Proteomes" id="UP001597218"/>
    </source>
</evidence>
<accession>A0ABW4SAK7</accession>
<gene>
    <name evidence="3" type="ORF">ACFSFY_00195</name>
</gene>
<comment type="caution">
    <text evidence="3">The sequence shown here is derived from an EMBL/GenBank/DDBJ whole genome shotgun (WGS) entry which is preliminary data.</text>
</comment>
<sequence>MLQVLFAGVEDNLIKNHTRIDFVEAVAMTHDLEMKCREEKRTFSAEFTIISPETETTLYVGIVNFGSYDYPNIYHQIKEMTRLIKVNKKNLSDKTYLLEQIEELTPAEYKVKETIDKTLVNLDRSKISKLKKWQRIIIYSFTLATTIGLVAVGISFILQKEQYEKALSDGRRMVSENEEMIDVYELALLGKKEDLEKYFEGKKMNQNQQLILVDMYLKENEYDKAVSTLGDPVEVETLILNNDFWKNGEVKINKLKEFNELYPTNEARFDVAYFENEYELMLNLPTINMTVKRSRMKTYALMKLGKIDEAKIELNNNNDERLSGKIDRYQILEAEIKTLTEKVDREAQNKEKDEETIETLSVELEEKTAEFDGL</sequence>
<dbReference type="EMBL" id="JBHUGI010000001">
    <property type="protein sequence ID" value="MFD1926492.1"/>
    <property type="molecule type" value="Genomic_DNA"/>
</dbReference>
<dbReference type="RefSeq" id="WP_381535134.1">
    <property type="nucleotide sequence ID" value="NZ_JBHUGI010000001.1"/>
</dbReference>
<keyword evidence="4" id="KW-1185">Reference proteome</keyword>
<keyword evidence="2" id="KW-0812">Transmembrane</keyword>
<evidence type="ECO:0000256" key="1">
    <source>
        <dbReference type="SAM" id="Coils"/>
    </source>
</evidence>
<evidence type="ECO:0008006" key="5">
    <source>
        <dbReference type="Google" id="ProtNLM"/>
    </source>
</evidence>
<evidence type="ECO:0000256" key="2">
    <source>
        <dbReference type="SAM" id="Phobius"/>
    </source>
</evidence>
<feature type="coiled-coil region" evidence="1">
    <location>
        <begin position="322"/>
        <end position="370"/>
    </location>
</feature>
<proteinExistence type="predicted"/>
<dbReference type="Proteomes" id="UP001597218">
    <property type="component" value="Unassembled WGS sequence"/>
</dbReference>